<dbReference type="AlphaFoldDB" id="A0A926JS76"/>
<sequence length="302" mass="33520">MRLHGIGIGNKELFSLAQALHHNGYEISGSDEHIPEIRRTEMEEQGWEAGPDGWFPERITSDLDGVILGAGTGPENPELLSAKEKGIKVYSCSGFLYEYSRYKTRVVIAGNYGRTSIASVIMQVMDYHDKGLDYVIESGPEDLKNRVCLTNDNEFILITGDESPSSGAEPSPKFHNYLPNIALLSGIATDTTEDPSEEERLAKYRVFVDSIVKGGIAVYNEEDGEVKAIVEASENPIRKHPYRLPEYEESNGEILLETPEGAMPLNISDKQMLFHLAGAKWICQHMGIDEDDFYEALAVFAG</sequence>
<dbReference type="PANTHER" id="PTHR43445">
    <property type="entry name" value="UDP-N-ACETYLMURAMATE--L-ALANINE LIGASE-RELATED"/>
    <property type="match status" value="1"/>
</dbReference>
<dbReference type="GO" id="GO:0005524">
    <property type="term" value="F:ATP binding"/>
    <property type="evidence" value="ECO:0007669"/>
    <property type="project" value="InterPro"/>
</dbReference>
<dbReference type="GO" id="GO:0016881">
    <property type="term" value="F:acid-amino acid ligase activity"/>
    <property type="evidence" value="ECO:0007669"/>
    <property type="project" value="InterPro"/>
</dbReference>
<dbReference type="InterPro" id="IPR000713">
    <property type="entry name" value="Mur_ligase_N"/>
</dbReference>
<gene>
    <name evidence="2" type="ORF">IBL28_11190</name>
</gene>
<dbReference type="SUPFAM" id="SSF51984">
    <property type="entry name" value="MurCD N-terminal domain"/>
    <property type="match status" value="1"/>
</dbReference>
<feature type="domain" description="Mur ligase N-terminal catalytic" evidence="1">
    <location>
        <begin position="3"/>
        <end position="101"/>
    </location>
</feature>
<dbReference type="SUPFAM" id="SSF53623">
    <property type="entry name" value="MurD-like peptide ligases, catalytic domain"/>
    <property type="match status" value="1"/>
</dbReference>
<proteinExistence type="predicted"/>
<name>A0A926JS76_9FLAO</name>
<dbReference type="Pfam" id="PF01225">
    <property type="entry name" value="Mur_ligase"/>
    <property type="match status" value="1"/>
</dbReference>
<keyword evidence="3" id="KW-1185">Reference proteome</keyword>
<dbReference type="Proteomes" id="UP000653730">
    <property type="component" value="Unassembled WGS sequence"/>
</dbReference>
<reference evidence="2 3" key="1">
    <citation type="submission" date="2020-09" db="EMBL/GenBank/DDBJ databases">
        <title>Sinomicrobium weinanense sp. nov., a halophilic bacteria isolated from saline-alkali soil.</title>
        <authorList>
            <person name="Wu P."/>
            <person name="Ren H."/>
            <person name="Mei Y."/>
            <person name="Liang Y."/>
            <person name="Chen Z."/>
        </authorList>
    </citation>
    <scope>NUCLEOTIDE SEQUENCE [LARGE SCALE GENOMIC DNA]</scope>
    <source>
        <strain evidence="2 3">FJxs</strain>
    </source>
</reference>
<dbReference type="EMBL" id="JACVDC010000029">
    <property type="protein sequence ID" value="MBC9796535.1"/>
    <property type="molecule type" value="Genomic_DNA"/>
</dbReference>
<accession>A0A926JS76</accession>
<dbReference type="RefSeq" id="WP_187965679.1">
    <property type="nucleotide sequence ID" value="NZ_JACVDC010000029.1"/>
</dbReference>
<evidence type="ECO:0000313" key="3">
    <source>
        <dbReference type="Proteomes" id="UP000653730"/>
    </source>
</evidence>
<organism evidence="2 3">
    <name type="scientific">Sinomicrobium weinanense</name>
    <dbReference type="NCBI Taxonomy" id="2842200"/>
    <lineage>
        <taxon>Bacteria</taxon>
        <taxon>Pseudomonadati</taxon>
        <taxon>Bacteroidota</taxon>
        <taxon>Flavobacteriia</taxon>
        <taxon>Flavobacteriales</taxon>
        <taxon>Flavobacteriaceae</taxon>
        <taxon>Sinomicrobium</taxon>
    </lineage>
</organism>
<comment type="caution">
    <text evidence="2">The sequence shown here is derived from an EMBL/GenBank/DDBJ whole genome shotgun (WGS) entry which is preliminary data.</text>
</comment>
<dbReference type="InterPro" id="IPR036565">
    <property type="entry name" value="Mur-like_cat_sf"/>
</dbReference>
<dbReference type="Gene3D" id="3.40.50.720">
    <property type="entry name" value="NAD(P)-binding Rossmann-like Domain"/>
    <property type="match status" value="1"/>
</dbReference>
<evidence type="ECO:0000259" key="1">
    <source>
        <dbReference type="Pfam" id="PF01225"/>
    </source>
</evidence>
<dbReference type="InterPro" id="IPR050061">
    <property type="entry name" value="MurCDEF_pg_biosynth"/>
</dbReference>
<dbReference type="Gene3D" id="3.40.1190.10">
    <property type="entry name" value="Mur-like, catalytic domain"/>
    <property type="match status" value="1"/>
</dbReference>
<protein>
    <recommendedName>
        <fullName evidence="1">Mur ligase N-terminal catalytic domain-containing protein</fullName>
    </recommendedName>
</protein>
<dbReference type="PANTHER" id="PTHR43445:SF3">
    <property type="entry name" value="UDP-N-ACETYLMURAMATE--L-ALANINE LIGASE"/>
    <property type="match status" value="1"/>
</dbReference>
<evidence type="ECO:0000313" key="2">
    <source>
        <dbReference type="EMBL" id="MBC9796535.1"/>
    </source>
</evidence>